<evidence type="ECO:0000313" key="15">
    <source>
        <dbReference type="EMBL" id="CEN56714.1"/>
    </source>
</evidence>
<dbReference type="EMBL" id="LN794158">
    <property type="protein sequence ID" value="CEN56714.1"/>
    <property type="molecule type" value="Genomic_DNA"/>
</dbReference>
<dbReference type="EC" id="3.6.1.27" evidence="3 14"/>
<feature type="transmembrane region" description="Helical" evidence="14">
    <location>
        <begin position="218"/>
        <end position="243"/>
    </location>
</feature>
<keyword evidence="14" id="KW-0961">Cell wall biogenesis/degradation</keyword>
<dbReference type="GO" id="GO:0008360">
    <property type="term" value="P:regulation of cell shape"/>
    <property type="evidence" value="ECO:0007669"/>
    <property type="project" value="UniProtKB-KW"/>
</dbReference>
<dbReference type="KEGG" id="mbac:BN1209_1678"/>
<evidence type="ECO:0000256" key="1">
    <source>
        <dbReference type="ARBA" id="ARBA00004651"/>
    </source>
</evidence>
<evidence type="ECO:0000256" key="7">
    <source>
        <dbReference type="ARBA" id="ARBA00022801"/>
    </source>
</evidence>
<evidence type="ECO:0000256" key="10">
    <source>
        <dbReference type="ARBA" id="ARBA00023251"/>
    </source>
</evidence>
<protein>
    <recommendedName>
        <fullName evidence="4 14">Undecaprenyl-diphosphatase</fullName>
        <ecNumber evidence="3 14">3.6.1.27</ecNumber>
    </recommendedName>
    <alternativeName>
        <fullName evidence="12 14">Bacitracin resistance protein</fullName>
    </alternativeName>
    <alternativeName>
        <fullName evidence="11 14">Undecaprenyl pyrophosphate phosphatase</fullName>
    </alternativeName>
</protein>
<dbReference type="Proteomes" id="UP000056322">
    <property type="component" value="Chromosome 1"/>
</dbReference>
<dbReference type="NCBIfam" id="NF001390">
    <property type="entry name" value="PRK00281.1-4"/>
    <property type="match status" value="1"/>
</dbReference>
<dbReference type="HAMAP" id="MF_01006">
    <property type="entry name" value="Undec_diphosphatase"/>
    <property type="match status" value="1"/>
</dbReference>
<dbReference type="STRING" id="1581680.BN1209_1678"/>
<comment type="function">
    <text evidence="14">Catalyzes the dephosphorylation of undecaprenyl diphosphate (UPP). Confers resistance to bacitracin.</text>
</comment>
<dbReference type="NCBIfam" id="NF001389">
    <property type="entry name" value="PRK00281.1-2"/>
    <property type="match status" value="1"/>
</dbReference>
<comment type="miscellaneous">
    <text evidence="14">Bacitracin is thought to be involved in the inhibition of peptidoglycan synthesis by sequestering undecaprenyl diphosphate, thereby reducing the pool of lipid carrier available.</text>
</comment>
<dbReference type="RefSeq" id="WP_045751757.1">
    <property type="nucleotide sequence ID" value="NZ_LN794158.1"/>
</dbReference>
<evidence type="ECO:0000256" key="6">
    <source>
        <dbReference type="ARBA" id="ARBA00022692"/>
    </source>
</evidence>
<keyword evidence="5 14" id="KW-1003">Cell membrane</keyword>
<dbReference type="AlphaFoldDB" id="A0A0B7J251"/>
<evidence type="ECO:0000256" key="11">
    <source>
        <dbReference type="ARBA" id="ARBA00032707"/>
    </source>
</evidence>
<accession>A0A0B7J251</accession>
<keyword evidence="10 14" id="KW-0046">Antibiotic resistance</keyword>
<evidence type="ECO:0000256" key="14">
    <source>
        <dbReference type="HAMAP-Rule" id="MF_01006"/>
    </source>
</evidence>
<keyword evidence="16" id="KW-1185">Reference proteome</keyword>
<dbReference type="GO" id="GO:0050380">
    <property type="term" value="F:undecaprenyl-diphosphatase activity"/>
    <property type="evidence" value="ECO:0007669"/>
    <property type="project" value="UniProtKB-UniRule"/>
</dbReference>
<dbReference type="NCBIfam" id="TIGR00753">
    <property type="entry name" value="undec_PP_bacA"/>
    <property type="match status" value="1"/>
</dbReference>
<evidence type="ECO:0000256" key="2">
    <source>
        <dbReference type="ARBA" id="ARBA00010621"/>
    </source>
</evidence>
<dbReference type="GO" id="GO:0005886">
    <property type="term" value="C:plasma membrane"/>
    <property type="evidence" value="ECO:0007669"/>
    <property type="project" value="UniProtKB-SubCell"/>
</dbReference>
<keyword evidence="14" id="KW-0573">Peptidoglycan synthesis</keyword>
<feature type="transmembrane region" description="Helical" evidence="14">
    <location>
        <begin position="249"/>
        <end position="265"/>
    </location>
</feature>
<dbReference type="GO" id="GO:0046677">
    <property type="term" value="P:response to antibiotic"/>
    <property type="evidence" value="ECO:0007669"/>
    <property type="project" value="UniProtKB-UniRule"/>
</dbReference>
<keyword evidence="7 14" id="KW-0378">Hydrolase</keyword>
<evidence type="ECO:0000256" key="5">
    <source>
        <dbReference type="ARBA" id="ARBA00022475"/>
    </source>
</evidence>
<keyword evidence="14" id="KW-0133">Cell shape</keyword>
<keyword evidence="6 14" id="KW-0812">Transmembrane</keyword>
<evidence type="ECO:0000256" key="9">
    <source>
        <dbReference type="ARBA" id="ARBA00023136"/>
    </source>
</evidence>
<comment type="similarity">
    <text evidence="2 14">Belongs to the UppP family.</text>
</comment>
<dbReference type="PANTHER" id="PTHR30622">
    <property type="entry name" value="UNDECAPRENYL-DIPHOSPHATASE"/>
    <property type="match status" value="1"/>
</dbReference>
<name>A0A0B7J251_9PROT</name>
<dbReference type="HOGENOM" id="CLU_060296_2_0_4"/>
<gene>
    <name evidence="14 15" type="primary">uppP</name>
    <name evidence="15" type="ORF">BN1209_1678</name>
</gene>
<dbReference type="GO" id="GO:0071555">
    <property type="term" value="P:cell wall organization"/>
    <property type="evidence" value="ECO:0007669"/>
    <property type="project" value="UniProtKB-KW"/>
</dbReference>
<feature type="transmembrane region" description="Helical" evidence="14">
    <location>
        <begin position="47"/>
        <end position="64"/>
    </location>
</feature>
<evidence type="ECO:0000256" key="8">
    <source>
        <dbReference type="ARBA" id="ARBA00022989"/>
    </source>
</evidence>
<keyword evidence="9 14" id="KW-0472">Membrane</keyword>
<sequence length="266" mass="29197">MDLILLFKALLLGLVEGATEFLPISSTGHLIIVGDLIDFLDKEKRDVFEIVIQLGSILSVVWLYQARFKTIARTIASDKQSQQFVLQLLIAFLPLAILGLLFHHQIKAVLFNPISVAIALIAGGLIILYIEKLSLKARISKIESMTMLDALKIGLAQALALIPGVSRAGATILGGMSFGLSRQVATEFSFFLAVPVMFAASGYDLLKNRHLLTLDDAGLFAIGFIAAFLSALVAIKTFIRYIAAHDFRVFAWYRIALGLIVLLYFK</sequence>
<evidence type="ECO:0000313" key="16">
    <source>
        <dbReference type="Proteomes" id="UP000056322"/>
    </source>
</evidence>
<keyword evidence="8 14" id="KW-1133">Transmembrane helix</keyword>
<feature type="transmembrane region" description="Helical" evidence="14">
    <location>
        <begin position="151"/>
        <end position="176"/>
    </location>
</feature>
<evidence type="ECO:0000256" key="13">
    <source>
        <dbReference type="ARBA" id="ARBA00047594"/>
    </source>
</evidence>
<evidence type="ECO:0000256" key="12">
    <source>
        <dbReference type="ARBA" id="ARBA00032932"/>
    </source>
</evidence>
<evidence type="ECO:0000256" key="3">
    <source>
        <dbReference type="ARBA" id="ARBA00012374"/>
    </source>
</evidence>
<proteinExistence type="inferred from homology"/>
<reference evidence="16" key="1">
    <citation type="submission" date="2014-12" db="EMBL/GenBank/DDBJ databases">
        <authorList>
            <person name="Salcher M.M."/>
        </authorList>
    </citation>
    <scope>NUCLEOTIDE SEQUENCE [LARGE SCALE GENOMIC DNA]</scope>
    <source>
        <strain evidence="16">MMS-10A-171</strain>
    </source>
</reference>
<feature type="transmembrane region" description="Helical" evidence="14">
    <location>
        <begin position="84"/>
        <end position="103"/>
    </location>
</feature>
<comment type="catalytic activity">
    <reaction evidence="13 14">
        <text>di-trans,octa-cis-undecaprenyl diphosphate + H2O = di-trans,octa-cis-undecaprenyl phosphate + phosphate + H(+)</text>
        <dbReference type="Rhea" id="RHEA:28094"/>
        <dbReference type="ChEBI" id="CHEBI:15377"/>
        <dbReference type="ChEBI" id="CHEBI:15378"/>
        <dbReference type="ChEBI" id="CHEBI:43474"/>
        <dbReference type="ChEBI" id="CHEBI:58405"/>
        <dbReference type="ChEBI" id="CHEBI:60392"/>
        <dbReference type="EC" id="3.6.1.27"/>
    </reaction>
</comment>
<feature type="transmembrane region" description="Helical" evidence="14">
    <location>
        <begin position="188"/>
        <end position="206"/>
    </location>
</feature>
<dbReference type="PANTHER" id="PTHR30622:SF3">
    <property type="entry name" value="UNDECAPRENYL-DIPHOSPHATASE"/>
    <property type="match status" value="1"/>
</dbReference>
<dbReference type="Pfam" id="PF02673">
    <property type="entry name" value="BacA"/>
    <property type="match status" value="1"/>
</dbReference>
<organism evidence="15 16">
    <name type="scientific">Candidatus Methylopumilus turicensis</name>
    <dbReference type="NCBI Taxonomy" id="1581680"/>
    <lineage>
        <taxon>Bacteria</taxon>
        <taxon>Pseudomonadati</taxon>
        <taxon>Pseudomonadota</taxon>
        <taxon>Betaproteobacteria</taxon>
        <taxon>Nitrosomonadales</taxon>
        <taxon>Methylophilaceae</taxon>
        <taxon>Candidatus Methylopumilus</taxon>
    </lineage>
</organism>
<dbReference type="OrthoDB" id="9808289at2"/>
<dbReference type="GO" id="GO:0009252">
    <property type="term" value="P:peptidoglycan biosynthetic process"/>
    <property type="evidence" value="ECO:0007669"/>
    <property type="project" value="UniProtKB-KW"/>
</dbReference>
<dbReference type="InterPro" id="IPR003824">
    <property type="entry name" value="UppP"/>
</dbReference>
<comment type="subcellular location">
    <subcellularLocation>
        <location evidence="1 14">Cell membrane</location>
        <topology evidence="1 14">Multi-pass membrane protein</topology>
    </subcellularLocation>
</comment>
<feature type="transmembrane region" description="Helical" evidence="14">
    <location>
        <begin position="109"/>
        <end position="130"/>
    </location>
</feature>
<evidence type="ECO:0000256" key="4">
    <source>
        <dbReference type="ARBA" id="ARBA00021581"/>
    </source>
</evidence>